<feature type="region of interest" description="Disordered" evidence="1">
    <location>
        <begin position="298"/>
        <end position="329"/>
    </location>
</feature>
<feature type="region of interest" description="Disordered" evidence="1">
    <location>
        <begin position="520"/>
        <end position="546"/>
    </location>
</feature>
<sequence>MSGRGDAPSSTISSSVGFTVFPFSLQSGSQSSLFLFNRVHKSSFFSQSFFAIEVLETPTFLAVSRWLRDCFASCSFRSPCSLPLSSASSLSRPVSSFLSSSSPPLFFTCALTARTSLLSSSLTCLLCRSPVRILPLFSSSIFRSEISPPPASPALLASSRISPQRHLFRPPFSALIPTSLLPVRLSGLTLHSSRLLHPLPVVSFVSLSRWSCLCSPYRDGPVLSRRPSLRLCSVGRLLLIRFQSYAQQGHISPSLQPSPDLTSETVIAYETRWKYCLCVPPATQTIAEAKALHLNELPEGEVKEVPPSEAEGEKRYSASSAAPKAPPRENVRRLTLDLQASGHRETKEGAVTFRSVSAWRHSPPPSFSLPPRSPFLLHPSLLPSLPPYYIPSLSPSSVLPTSFLLFFLVPSSSFLSFLLLFLPSYPPPPSIPPLSSSYPPSLLPPLLPSHPSPSLSLPPSSFPPSSPSSASPSLSIPPLPSLSIPPPPLSPSLLPFSLHPPPPLPPFPLSSSFPLSLHPPSPLLSSPSPSPSHPPPSPSPSPSLSIPLPPLSIPSFLSLHPPLSPRPSLLLSPHPPPSPLSPSSISLLTPLTRKLTS</sequence>
<gene>
    <name evidence="2" type="ORF">C7M84_014933</name>
</gene>
<feature type="compositionally biased region" description="Basic and acidic residues" evidence="1">
    <location>
        <begin position="300"/>
        <end position="316"/>
    </location>
</feature>
<dbReference type="PRINTS" id="PR01217">
    <property type="entry name" value="PRICHEXTENSN"/>
</dbReference>
<evidence type="ECO:0000256" key="1">
    <source>
        <dbReference type="SAM" id="MobiDB-lite"/>
    </source>
</evidence>
<comment type="caution">
    <text evidence="2">The sequence shown here is derived from an EMBL/GenBank/DDBJ whole genome shotgun (WGS) entry which is preliminary data.</text>
</comment>
<organism evidence="2 3">
    <name type="scientific">Penaeus vannamei</name>
    <name type="common">Whiteleg shrimp</name>
    <name type="synonym">Litopenaeus vannamei</name>
    <dbReference type="NCBI Taxonomy" id="6689"/>
    <lineage>
        <taxon>Eukaryota</taxon>
        <taxon>Metazoa</taxon>
        <taxon>Ecdysozoa</taxon>
        <taxon>Arthropoda</taxon>
        <taxon>Crustacea</taxon>
        <taxon>Multicrustacea</taxon>
        <taxon>Malacostraca</taxon>
        <taxon>Eumalacostraca</taxon>
        <taxon>Eucarida</taxon>
        <taxon>Decapoda</taxon>
        <taxon>Dendrobranchiata</taxon>
        <taxon>Penaeoidea</taxon>
        <taxon>Penaeidae</taxon>
        <taxon>Penaeus</taxon>
    </lineage>
</organism>
<evidence type="ECO:0000313" key="2">
    <source>
        <dbReference type="EMBL" id="ROT67006.1"/>
    </source>
</evidence>
<keyword evidence="3" id="KW-1185">Reference proteome</keyword>
<reference evidence="2 3" key="1">
    <citation type="submission" date="2018-04" db="EMBL/GenBank/DDBJ databases">
        <authorList>
            <person name="Zhang X."/>
            <person name="Yuan J."/>
            <person name="Li F."/>
            <person name="Xiang J."/>
        </authorList>
    </citation>
    <scope>NUCLEOTIDE SEQUENCE [LARGE SCALE GENOMIC DNA]</scope>
    <source>
        <tissue evidence="2">Muscle</tissue>
    </source>
</reference>
<dbReference type="EMBL" id="QCYY01002867">
    <property type="protein sequence ID" value="ROT67006.1"/>
    <property type="molecule type" value="Genomic_DNA"/>
</dbReference>
<name>A0A3R7PCY7_PENVA</name>
<protein>
    <submittedName>
        <fullName evidence="2">Uncharacterized protein</fullName>
    </submittedName>
</protein>
<evidence type="ECO:0000313" key="3">
    <source>
        <dbReference type="Proteomes" id="UP000283509"/>
    </source>
</evidence>
<reference evidence="2 3" key="2">
    <citation type="submission" date="2019-01" db="EMBL/GenBank/DDBJ databases">
        <title>The decoding of complex shrimp genome reveals the adaptation for benthos swimmer, frequently molting mechanism and breeding impact on genome.</title>
        <authorList>
            <person name="Sun Y."/>
            <person name="Gao Y."/>
            <person name="Yu Y."/>
        </authorList>
    </citation>
    <scope>NUCLEOTIDE SEQUENCE [LARGE SCALE GENOMIC DNA]</scope>
    <source>
        <tissue evidence="2">Muscle</tissue>
    </source>
</reference>
<feature type="region of interest" description="Disordered" evidence="1">
    <location>
        <begin position="566"/>
        <end position="597"/>
    </location>
</feature>
<dbReference type="AlphaFoldDB" id="A0A3R7PCY7"/>
<proteinExistence type="predicted"/>
<dbReference type="Proteomes" id="UP000283509">
    <property type="component" value="Unassembled WGS sequence"/>
</dbReference>
<accession>A0A3R7PCY7</accession>
<feature type="compositionally biased region" description="Low complexity" evidence="1">
    <location>
        <begin position="581"/>
        <end position="591"/>
    </location>
</feature>